<feature type="signal peptide" evidence="2">
    <location>
        <begin position="1"/>
        <end position="22"/>
    </location>
</feature>
<dbReference type="Gene3D" id="3.40.720.10">
    <property type="entry name" value="Alkaline Phosphatase, subunit A"/>
    <property type="match status" value="2"/>
</dbReference>
<proteinExistence type="predicted"/>
<dbReference type="PANTHER" id="PTHR31956">
    <property type="entry name" value="NON-SPECIFIC PHOSPHOLIPASE C4-RELATED"/>
    <property type="match status" value="1"/>
</dbReference>
<sequence length="882" mass="90577">MKTRAMTLACRLAFSGIAASLAACGSSISDTAHLQISGVAGQGNAVVGVPVTVTDRNGAVTQSAVTDSNGQFSVAVSGHAPFVLTVPVTDADGTPAVLSSIIDPTTGGGTQTLNVNLNPLTSLITQRALGAALTAAPTASQISSANVSTASISQAVAAVDTVLQPLFTAMNVPSALVADPIGSATYQANSSNALDSVFDNTRFTVHNATVNVGNNNGAPTQNSASFQSLQLPLTGAMPAPLSSGPVAAALAQSQSATTTPIQHLVVIVGENQTFDGLFGAYAPPSGQTVKNLLSEGIINADGSPGPNFALAAQNQAAAPSAYTLNPTRTGAYSTLPSPENTGMLTLNNLPAYISSVAQGKTPGAAPTSYLYGAADGDFPVSLKNGPFQITSSAASASLVNYSQPVVALVGTAATNAGFATLNTLYSSLGLVATTGDPVHRFFQMWQQTGGDNAKLDLFTWVASTAGQGGDTVENVPGGPQVSPTNPGQGGELMGFMNMSAGDAPYLKSLAQQYALSDNYHQAVMGGTGMNFFSIATGDLPWFNSNGAIATPPANQIENPEPLAGTTNFYTQDGYQGGSWVNCSDSTQPGVGAILGFLSSKHVASNCDAGKYYLVNNYNPGYDLSGNTQPIGANNYNYPPQSVPTIAEALAAKGLSWGWYTTARDTTDVQAQADSLATSLTGSTALAPSLAGLLQQAEYNNIGDPLVGSQKVMTSSLKGNLQDLTAFVTAAKSGNLPAVSFVVPPNTFSGHPGFSSPAAYEQWLSQVVAAVSASKQWSNTAILVTTDEGGGHFDTGPIQSLDFFGDGPRIPMLVISPYARKASVDHTYNDHASILKFIERNWRLAALSSRSRDRLPNPSMQAVSYVPANGTPAIGDLMTMFAF</sequence>
<dbReference type="InterPro" id="IPR007312">
    <property type="entry name" value="Phosphoesterase"/>
</dbReference>
<organism evidence="3 4">
    <name type="scientific">Paraburkholderia eburnea</name>
    <dbReference type="NCBI Taxonomy" id="1189126"/>
    <lineage>
        <taxon>Bacteria</taxon>
        <taxon>Pseudomonadati</taxon>
        <taxon>Pseudomonadota</taxon>
        <taxon>Betaproteobacteria</taxon>
        <taxon>Burkholderiales</taxon>
        <taxon>Burkholderiaceae</taxon>
        <taxon>Paraburkholderia</taxon>
    </lineage>
</organism>
<keyword evidence="2" id="KW-0732">Signal</keyword>
<dbReference type="RefSeq" id="WP_244193366.1">
    <property type="nucleotide sequence ID" value="NZ_PQGA01000018.1"/>
</dbReference>
<accession>A0A2S4LYJ6</accession>
<dbReference type="AlphaFoldDB" id="A0A2S4LYJ6"/>
<dbReference type="EMBL" id="PQGA01000018">
    <property type="protein sequence ID" value="POR47507.1"/>
    <property type="molecule type" value="Genomic_DNA"/>
</dbReference>
<evidence type="ECO:0000313" key="4">
    <source>
        <dbReference type="Proteomes" id="UP000237381"/>
    </source>
</evidence>
<name>A0A2S4LYJ6_9BURK</name>
<reference evidence="3 4" key="1">
    <citation type="submission" date="2018-01" db="EMBL/GenBank/DDBJ databases">
        <title>Genomic Encyclopedia of Type Strains, Phase III (KMG-III): the genomes of soil and plant-associated and newly described type strains.</title>
        <authorList>
            <person name="Whitman W."/>
        </authorList>
    </citation>
    <scope>NUCLEOTIDE SEQUENCE [LARGE SCALE GENOMIC DNA]</scope>
    <source>
        <strain evidence="3 4">JCM 18070</strain>
    </source>
</reference>
<evidence type="ECO:0000313" key="3">
    <source>
        <dbReference type="EMBL" id="POR47507.1"/>
    </source>
</evidence>
<dbReference type="GO" id="GO:0042578">
    <property type="term" value="F:phosphoric ester hydrolase activity"/>
    <property type="evidence" value="ECO:0007669"/>
    <property type="project" value="UniProtKB-ARBA"/>
</dbReference>
<feature type="chain" id="PRO_5015763889" evidence="2">
    <location>
        <begin position="23"/>
        <end position="882"/>
    </location>
</feature>
<dbReference type="Pfam" id="PF04185">
    <property type="entry name" value="Phosphoesterase"/>
    <property type="match status" value="1"/>
</dbReference>
<comment type="caution">
    <text evidence="3">The sequence shown here is derived from an EMBL/GenBank/DDBJ whole genome shotgun (WGS) entry which is preliminary data.</text>
</comment>
<evidence type="ECO:0000256" key="1">
    <source>
        <dbReference type="ARBA" id="ARBA00022801"/>
    </source>
</evidence>
<dbReference type="SUPFAM" id="SSF53649">
    <property type="entry name" value="Alkaline phosphatase-like"/>
    <property type="match status" value="1"/>
</dbReference>
<dbReference type="InterPro" id="IPR017850">
    <property type="entry name" value="Alkaline_phosphatase_core_sf"/>
</dbReference>
<dbReference type="PROSITE" id="PS51257">
    <property type="entry name" value="PROKAR_LIPOPROTEIN"/>
    <property type="match status" value="1"/>
</dbReference>
<keyword evidence="4" id="KW-1185">Reference proteome</keyword>
<protein>
    <submittedName>
        <fullName evidence="3">Phospholipase C</fullName>
    </submittedName>
</protein>
<evidence type="ECO:0000256" key="2">
    <source>
        <dbReference type="SAM" id="SignalP"/>
    </source>
</evidence>
<dbReference type="PANTHER" id="PTHR31956:SF1">
    <property type="entry name" value="NON-SPECIFIC PHOSPHOLIPASE C1"/>
    <property type="match status" value="1"/>
</dbReference>
<keyword evidence="1" id="KW-0378">Hydrolase</keyword>
<dbReference type="Proteomes" id="UP000237381">
    <property type="component" value="Unassembled WGS sequence"/>
</dbReference>
<gene>
    <name evidence="3" type="ORF">B0G62_11898</name>
</gene>